<dbReference type="FunFam" id="2.30.30.30:FF:000004">
    <property type="entry name" value="50S ribosomal protein L24"/>
    <property type="match status" value="1"/>
</dbReference>
<dbReference type="PANTHER" id="PTHR12903">
    <property type="entry name" value="MITOCHONDRIAL RIBOSOMAL PROTEIN L24"/>
    <property type="match status" value="1"/>
</dbReference>
<evidence type="ECO:0000256" key="6">
    <source>
        <dbReference type="ARBA" id="ARBA00035206"/>
    </source>
</evidence>
<dbReference type="GO" id="GO:0005840">
    <property type="term" value="C:ribosome"/>
    <property type="evidence" value="ECO:0007669"/>
    <property type="project" value="UniProtKB-KW"/>
</dbReference>
<dbReference type="CDD" id="cd06089">
    <property type="entry name" value="KOW_RPL26"/>
    <property type="match status" value="1"/>
</dbReference>
<evidence type="ECO:0000256" key="2">
    <source>
        <dbReference type="ARBA" id="ARBA00022730"/>
    </source>
</evidence>
<dbReference type="Gene3D" id="2.30.30.30">
    <property type="match status" value="1"/>
</dbReference>
<dbReference type="SUPFAM" id="SSF50104">
    <property type="entry name" value="Translation proteins SH3-like domain"/>
    <property type="match status" value="1"/>
</dbReference>
<dbReference type="GO" id="GO:1990904">
    <property type="term" value="C:ribonucleoprotein complex"/>
    <property type="evidence" value="ECO:0007669"/>
    <property type="project" value="UniProtKB-KW"/>
</dbReference>
<dbReference type="AlphaFoldDB" id="A0A2H0R3U5"/>
<comment type="similarity">
    <text evidence="1 8">Belongs to the universal ribosomal protein uL24 family.</text>
</comment>
<dbReference type="GO" id="GO:0003735">
    <property type="term" value="F:structural constituent of ribosome"/>
    <property type="evidence" value="ECO:0007669"/>
    <property type="project" value="InterPro"/>
</dbReference>
<keyword evidence="2 8" id="KW-0699">rRNA-binding</keyword>
<keyword evidence="5 8" id="KW-0687">Ribonucleoprotein</keyword>
<comment type="caution">
    <text evidence="10">The sequence shown here is derived from an EMBL/GenBank/DDBJ whole genome shotgun (WGS) entry which is preliminary data.</text>
</comment>
<dbReference type="InterPro" id="IPR057264">
    <property type="entry name" value="Ribosomal_uL24_C"/>
</dbReference>
<gene>
    <name evidence="8" type="primary">rplX</name>
    <name evidence="10" type="ORF">COV31_02225</name>
</gene>
<dbReference type="InterPro" id="IPR005824">
    <property type="entry name" value="KOW"/>
</dbReference>
<protein>
    <recommendedName>
        <fullName evidence="6 8">Large ribosomal subunit protein uL24</fullName>
    </recommendedName>
</protein>
<proteinExistence type="inferred from homology"/>
<keyword evidence="4 8" id="KW-0689">Ribosomal protein</keyword>
<dbReference type="GO" id="GO:0006412">
    <property type="term" value="P:translation"/>
    <property type="evidence" value="ECO:0007669"/>
    <property type="project" value="UniProtKB-UniRule"/>
</dbReference>
<dbReference type="Proteomes" id="UP000230232">
    <property type="component" value="Unassembled WGS sequence"/>
</dbReference>
<dbReference type="InterPro" id="IPR041988">
    <property type="entry name" value="Ribosomal_uL24_KOW"/>
</dbReference>
<dbReference type="GO" id="GO:0019843">
    <property type="term" value="F:rRNA binding"/>
    <property type="evidence" value="ECO:0007669"/>
    <property type="project" value="UniProtKB-UniRule"/>
</dbReference>
<evidence type="ECO:0000259" key="9">
    <source>
        <dbReference type="SMART" id="SM00739"/>
    </source>
</evidence>
<evidence type="ECO:0000313" key="10">
    <source>
        <dbReference type="EMBL" id="PIR41202.1"/>
    </source>
</evidence>
<evidence type="ECO:0000256" key="8">
    <source>
        <dbReference type="HAMAP-Rule" id="MF_01326"/>
    </source>
</evidence>
<organism evidence="10 11">
    <name type="scientific">Candidatus Yanofskybacteria bacterium CG10_big_fil_rev_8_21_14_0_10_46_23</name>
    <dbReference type="NCBI Taxonomy" id="1975098"/>
    <lineage>
        <taxon>Bacteria</taxon>
        <taxon>Candidatus Yanofskyibacteriota</taxon>
    </lineage>
</organism>
<comment type="subunit">
    <text evidence="8">Part of the 50S ribosomal subunit.</text>
</comment>
<accession>A0A2H0R3U5</accession>
<keyword evidence="3 8" id="KW-0694">RNA-binding</keyword>
<comment type="function">
    <text evidence="7 8">One of the proteins that surrounds the polypeptide exit tunnel on the outside of the subunit.</text>
</comment>
<dbReference type="NCBIfam" id="TIGR01079">
    <property type="entry name" value="rplX_bact"/>
    <property type="match status" value="1"/>
</dbReference>
<name>A0A2H0R3U5_9BACT</name>
<dbReference type="SMART" id="SM00739">
    <property type="entry name" value="KOW"/>
    <property type="match status" value="1"/>
</dbReference>
<feature type="domain" description="KOW" evidence="9">
    <location>
        <begin position="3"/>
        <end position="30"/>
    </location>
</feature>
<evidence type="ECO:0000256" key="5">
    <source>
        <dbReference type="ARBA" id="ARBA00023274"/>
    </source>
</evidence>
<evidence type="ECO:0000256" key="3">
    <source>
        <dbReference type="ARBA" id="ARBA00022884"/>
    </source>
</evidence>
<dbReference type="HAMAP" id="MF_01326_B">
    <property type="entry name" value="Ribosomal_uL24_B"/>
    <property type="match status" value="1"/>
</dbReference>
<evidence type="ECO:0000313" key="11">
    <source>
        <dbReference type="Proteomes" id="UP000230232"/>
    </source>
</evidence>
<evidence type="ECO:0000256" key="4">
    <source>
        <dbReference type="ARBA" id="ARBA00022980"/>
    </source>
</evidence>
<evidence type="ECO:0000256" key="7">
    <source>
        <dbReference type="ARBA" id="ARBA00058688"/>
    </source>
</evidence>
<dbReference type="InterPro" id="IPR014722">
    <property type="entry name" value="Rib_uL2_dom2"/>
</dbReference>
<evidence type="ECO:0000256" key="1">
    <source>
        <dbReference type="ARBA" id="ARBA00010618"/>
    </source>
</evidence>
<dbReference type="InterPro" id="IPR003256">
    <property type="entry name" value="Ribosomal_uL24"/>
</dbReference>
<dbReference type="Pfam" id="PF00467">
    <property type="entry name" value="KOW"/>
    <property type="match status" value="1"/>
</dbReference>
<comment type="function">
    <text evidence="8">One of two assembly initiator proteins, it binds directly to the 5'-end of the 23S rRNA, where it nucleates assembly of the 50S subunit.</text>
</comment>
<dbReference type="Pfam" id="PF17136">
    <property type="entry name" value="ribosomal_L24"/>
    <property type="match status" value="1"/>
</dbReference>
<dbReference type="InterPro" id="IPR008991">
    <property type="entry name" value="Translation_prot_SH3-like_sf"/>
</dbReference>
<reference evidence="10 11" key="1">
    <citation type="submission" date="2017-09" db="EMBL/GenBank/DDBJ databases">
        <title>Depth-based differentiation of microbial function through sediment-hosted aquifers and enrichment of novel symbionts in the deep terrestrial subsurface.</title>
        <authorList>
            <person name="Probst A.J."/>
            <person name="Ladd B."/>
            <person name="Jarett J.K."/>
            <person name="Geller-Mcgrath D.E."/>
            <person name="Sieber C.M."/>
            <person name="Emerson J.B."/>
            <person name="Anantharaman K."/>
            <person name="Thomas B.C."/>
            <person name="Malmstrom R."/>
            <person name="Stieglmeier M."/>
            <person name="Klingl A."/>
            <person name="Woyke T."/>
            <person name="Ryan C.M."/>
            <person name="Banfield J.F."/>
        </authorList>
    </citation>
    <scope>NUCLEOTIDE SEQUENCE [LARGE SCALE GENOMIC DNA]</scope>
    <source>
        <strain evidence="10">CG10_big_fil_rev_8_21_14_0_10_46_23</strain>
    </source>
</reference>
<sequence length="102" mass="11590">MQSIHTGDNVKMLAGKDRGKTGKVLHVFPTRNRVLVEGLNKIKRHTRARQQGQKGQIIEREQAVNFSNIQLICAKCNKATRVGFRLEGETKVRFCKRCKAIT</sequence>
<dbReference type="EMBL" id="PCXO01000010">
    <property type="protein sequence ID" value="PIR41202.1"/>
    <property type="molecule type" value="Genomic_DNA"/>
</dbReference>